<name>A0A0P7B7M9_9HYPO</name>
<dbReference type="STRING" id="78410.A0A0P7B7M9"/>
<dbReference type="AlphaFoldDB" id="A0A0P7B7M9"/>
<protein>
    <submittedName>
        <fullName evidence="2">Uncharacterized protein</fullName>
    </submittedName>
</protein>
<dbReference type="OrthoDB" id="3836772at2759"/>
<comment type="caution">
    <text evidence="2">The sequence shown here is derived from an EMBL/GenBank/DDBJ whole genome shotgun (WGS) entry which is preliminary data.</text>
</comment>
<evidence type="ECO:0000313" key="3">
    <source>
        <dbReference type="Proteomes" id="UP000050424"/>
    </source>
</evidence>
<evidence type="ECO:0000256" key="1">
    <source>
        <dbReference type="SAM" id="MobiDB-lite"/>
    </source>
</evidence>
<dbReference type="EMBL" id="LKCW01000058">
    <property type="protein sequence ID" value="KPM41843.1"/>
    <property type="molecule type" value="Genomic_DNA"/>
</dbReference>
<keyword evidence="3" id="KW-1185">Reference proteome</keyword>
<dbReference type="PANTHER" id="PTHR39602">
    <property type="entry name" value="ACW-9"/>
    <property type="match status" value="1"/>
</dbReference>
<proteinExistence type="predicted"/>
<sequence length="532" mass="56027">MIGEKSDGSGPRALSKEVAQASPWPDGLQVQKRLRGPSCSSSFGHAQSDRAEMQAHRASMAEAGAGFRFLSDGKVRDSGASQERAGLVKAGRLGRRSAWLRSRLGAAKSNSVFKTLWLEWFYSRRGCDVSFFPTTKFVHQSHLTISITCLQQTLNSTPLYNSPTLQPTPHKMISKNLALTLALLSAASAAPTLKRQDPCQDAYKACIANGTPEVACSCTLTACVGEDNARNREFCASATASLAQPTSTGIPGGCNPAHPGSCPSSYFTYTTEVPESTASAPEFTSVSGIPGGCNPAHPGSCPSSYFTYTTDVPESTATAAPEFTSISGIPGGCNPAHPGSCPSSYFTYTTEVVETTTETAPTFTSIAGIPGGCNPAHPGSCPSSYFTATTLSTVVAQPTGGVVYADPVAVEGKQWTISDLTRYCAEDNSGCDYNFAIEADGKTERCTVIRMPGADAATENWSDEPCTTGSEFKVSWGYVTEPAPAFAVVTVVEGKELAWFGVSNVNEQEVTPSSPFGSGEYGTLGPQQVYTY</sequence>
<feature type="region of interest" description="Disordered" evidence="1">
    <location>
        <begin position="1"/>
        <end position="52"/>
    </location>
</feature>
<gene>
    <name evidence="2" type="ORF">AK830_g4699</name>
</gene>
<reference evidence="2 3" key="1">
    <citation type="submission" date="2015-09" db="EMBL/GenBank/DDBJ databases">
        <title>Draft genome of a European isolate of the apple canker pathogen Neonectria ditissima.</title>
        <authorList>
            <person name="Gomez-Cortecero A."/>
            <person name="Harrison R.J."/>
            <person name="Armitage A.D."/>
        </authorList>
    </citation>
    <scope>NUCLEOTIDE SEQUENCE [LARGE SCALE GENOMIC DNA]</scope>
    <source>
        <strain evidence="2 3">R09/05</strain>
    </source>
</reference>
<dbReference type="PANTHER" id="PTHR39602:SF2">
    <property type="entry name" value="ACW-9"/>
    <property type="match status" value="1"/>
</dbReference>
<organism evidence="2 3">
    <name type="scientific">Neonectria ditissima</name>
    <dbReference type="NCBI Taxonomy" id="78410"/>
    <lineage>
        <taxon>Eukaryota</taxon>
        <taxon>Fungi</taxon>
        <taxon>Dikarya</taxon>
        <taxon>Ascomycota</taxon>
        <taxon>Pezizomycotina</taxon>
        <taxon>Sordariomycetes</taxon>
        <taxon>Hypocreomycetidae</taxon>
        <taxon>Hypocreales</taxon>
        <taxon>Nectriaceae</taxon>
        <taxon>Neonectria</taxon>
    </lineage>
</organism>
<dbReference type="Proteomes" id="UP000050424">
    <property type="component" value="Unassembled WGS sequence"/>
</dbReference>
<evidence type="ECO:0000313" key="2">
    <source>
        <dbReference type="EMBL" id="KPM41843.1"/>
    </source>
</evidence>
<accession>A0A0P7B7M9</accession>